<keyword evidence="3" id="KW-1185">Reference proteome</keyword>
<sequence>MAAIDAIRIDSGLGFFGIGSKIWAALTAWNEVRVTKNALSRLTDRELDDIGLCRGDIDQIARAH</sequence>
<gene>
    <name evidence="2" type="ORF">SAMN04488021_10986</name>
</gene>
<feature type="domain" description="YjiS-like" evidence="1">
    <location>
        <begin position="22"/>
        <end position="58"/>
    </location>
</feature>
<accession>A0A1I2ZMX2</accession>
<organism evidence="2 3">
    <name type="scientific">Paracoccus aminovorans</name>
    <dbReference type="NCBI Taxonomy" id="34004"/>
    <lineage>
        <taxon>Bacteria</taxon>
        <taxon>Pseudomonadati</taxon>
        <taxon>Pseudomonadota</taxon>
        <taxon>Alphaproteobacteria</taxon>
        <taxon>Rhodobacterales</taxon>
        <taxon>Paracoccaceae</taxon>
        <taxon>Paracoccus</taxon>
    </lineage>
</organism>
<evidence type="ECO:0000313" key="2">
    <source>
        <dbReference type="EMBL" id="SFH38966.1"/>
    </source>
</evidence>
<evidence type="ECO:0000259" key="1">
    <source>
        <dbReference type="Pfam" id="PF06568"/>
    </source>
</evidence>
<name>A0A1I2ZMX2_9RHOB</name>
<reference evidence="2 3" key="1">
    <citation type="submission" date="2016-10" db="EMBL/GenBank/DDBJ databases">
        <authorList>
            <person name="de Groot N.N."/>
        </authorList>
    </citation>
    <scope>NUCLEOTIDE SEQUENCE [LARGE SCALE GENOMIC DNA]</scope>
    <source>
        <strain evidence="2 3">DSM 8537</strain>
    </source>
</reference>
<dbReference type="EMBL" id="FOPU01000009">
    <property type="protein sequence ID" value="SFH38966.1"/>
    <property type="molecule type" value="Genomic_DNA"/>
</dbReference>
<proteinExistence type="predicted"/>
<dbReference type="AlphaFoldDB" id="A0A1I2ZMX2"/>
<dbReference type="InterPro" id="IPR009506">
    <property type="entry name" value="YjiS-like"/>
</dbReference>
<protein>
    <recommendedName>
        <fullName evidence="1">YjiS-like domain-containing protein</fullName>
    </recommendedName>
</protein>
<dbReference type="STRING" id="34004.SAMN04488021_10986"/>
<dbReference type="OrthoDB" id="8116725at2"/>
<dbReference type="Pfam" id="PF06568">
    <property type="entry name" value="YjiS-like"/>
    <property type="match status" value="1"/>
</dbReference>
<evidence type="ECO:0000313" key="3">
    <source>
        <dbReference type="Proteomes" id="UP000183635"/>
    </source>
</evidence>
<dbReference type="RefSeq" id="WP_074966893.1">
    <property type="nucleotide sequence ID" value="NZ_CBCRYP010000009.1"/>
</dbReference>
<dbReference type="Proteomes" id="UP000183635">
    <property type="component" value="Unassembled WGS sequence"/>
</dbReference>